<feature type="domain" description="Pyruvate phosphate dikinase AMP/ATP-binding" evidence="2">
    <location>
        <begin position="91"/>
        <end position="305"/>
    </location>
</feature>
<dbReference type="PROSITE" id="PS00370">
    <property type="entry name" value="PEP_ENZYMES_PHOS_SITE"/>
    <property type="match status" value="1"/>
</dbReference>
<dbReference type="Gene3D" id="3.50.30.10">
    <property type="entry name" value="Phosphohistidine domain"/>
    <property type="match status" value="1"/>
</dbReference>
<dbReference type="GO" id="GO:0050242">
    <property type="term" value="F:pyruvate, phosphate dikinase activity"/>
    <property type="evidence" value="ECO:0007669"/>
    <property type="project" value="InterPro"/>
</dbReference>
<dbReference type="Gene3D" id="3.30.470.20">
    <property type="entry name" value="ATP-grasp fold, B domain"/>
    <property type="match status" value="1"/>
</dbReference>
<feature type="domain" description="Pyruvate phosphate dikinase AMP/ATP-binding" evidence="2">
    <location>
        <begin position="319"/>
        <end position="367"/>
    </location>
</feature>
<gene>
    <name evidence="3" type="ORF">EZH22_26280</name>
</gene>
<dbReference type="InterPro" id="IPR018274">
    <property type="entry name" value="PEP_util_AS"/>
</dbReference>
<dbReference type="Pfam" id="PF00391">
    <property type="entry name" value="PEP-utilizers"/>
    <property type="match status" value="1"/>
</dbReference>
<evidence type="ECO:0000313" key="3">
    <source>
        <dbReference type="EMBL" id="QRG06415.1"/>
    </source>
</evidence>
<dbReference type="SUPFAM" id="SSF52009">
    <property type="entry name" value="Phosphohistidine domain"/>
    <property type="match status" value="1"/>
</dbReference>
<organism evidence="3 4">
    <name type="scientific">Xanthobacter dioxanivorans</name>
    <dbReference type="NCBI Taxonomy" id="2528964"/>
    <lineage>
        <taxon>Bacteria</taxon>
        <taxon>Pseudomonadati</taxon>
        <taxon>Pseudomonadota</taxon>
        <taxon>Alphaproteobacteria</taxon>
        <taxon>Hyphomicrobiales</taxon>
        <taxon>Xanthobacteraceae</taxon>
        <taxon>Xanthobacter</taxon>
    </lineage>
</organism>
<dbReference type="Pfam" id="PF01326">
    <property type="entry name" value="PPDK_N"/>
    <property type="match status" value="2"/>
</dbReference>
<dbReference type="Gene3D" id="1.10.189.10">
    <property type="entry name" value="Pyruvate Phosphate Dikinase, domain 2"/>
    <property type="match status" value="1"/>
</dbReference>
<dbReference type="AlphaFoldDB" id="A0A974SI76"/>
<dbReference type="InterPro" id="IPR013815">
    <property type="entry name" value="ATP_grasp_subdomain_1"/>
</dbReference>
<dbReference type="SUPFAM" id="SSF56059">
    <property type="entry name" value="Glutathione synthetase ATP-binding domain-like"/>
    <property type="match status" value="1"/>
</dbReference>
<dbReference type="InterPro" id="IPR008279">
    <property type="entry name" value="PEP-util_enz_mobile_dom"/>
</dbReference>
<dbReference type="Gene3D" id="1.20.80.30">
    <property type="match status" value="1"/>
</dbReference>
<sequence length="544" mass="57203">MCSRRSCLDPQPVPFWPAARGAAAHGLHRPGGDTAALAAADFGSKAAQLWRMHALGLNVPPAFVLSTALCAGERSRKGVDRLLADGVAYLERVTGRGFGDRRRPLLVSVRSGAEKSMPGMLETVLDVGMNPDTVRGLMRLTGNPRLAFDCRRRFIEGHCEVVAGLPRGPFEEVLRTLLAAETAASDRELDPDALDRLADLYLALAADRFDCTVPTDPMTQLKDAVDAVFRSWDAPKAREYRRLNHLEGLSGTAVTVQAMVFGNAGVRSGSGVAFSRDPATGAPGIYADMLFEAQGEDVVSGRRQPVGLARLDAALPQVARELAEGVAALEAAYRDVQDVEFTIEEGRLFFLQTRAAKRTPRAALKIAVDLVAEGVRTPAEGRALLEGVDLDAVGTSRFTGTAEAVARGVPASSGTVSGRIAFDADAARRLAGAGDPVILVRPDVATDDIAGLALAAGVLTTVGGRTAHAAVVARQLGRACVVGCGALAIDLATRRARLGAADVAEGDWLSLDGEAGAVFLGRREITVERPQEQLAIIAGWPAGA</sequence>
<feature type="domain" description="PEP-utilising enzyme mobile" evidence="1">
    <location>
        <begin position="435"/>
        <end position="516"/>
    </location>
</feature>
<protein>
    <submittedName>
        <fullName evidence="3">Pyruvate, phosphate dikinase</fullName>
    </submittedName>
</protein>
<evidence type="ECO:0000313" key="4">
    <source>
        <dbReference type="Proteomes" id="UP000596427"/>
    </source>
</evidence>
<evidence type="ECO:0000259" key="2">
    <source>
        <dbReference type="Pfam" id="PF01326"/>
    </source>
</evidence>
<dbReference type="Proteomes" id="UP000596427">
    <property type="component" value="Chromosome"/>
</dbReference>
<dbReference type="InterPro" id="IPR010121">
    <property type="entry name" value="Pyruvate_phosphate_dikinase"/>
</dbReference>
<accession>A0A974SI76</accession>
<dbReference type="InterPro" id="IPR002192">
    <property type="entry name" value="PPDK_AMP/ATP-bd"/>
</dbReference>
<dbReference type="GO" id="GO:0005524">
    <property type="term" value="F:ATP binding"/>
    <property type="evidence" value="ECO:0007669"/>
    <property type="project" value="InterPro"/>
</dbReference>
<dbReference type="InterPro" id="IPR036637">
    <property type="entry name" value="Phosphohistidine_dom_sf"/>
</dbReference>
<name>A0A974SI76_9HYPH</name>
<keyword evidence="3" id="KW-0670">Pyruvate</keyword>
<dbReference type="EMBL" id="CP063362">
    <property type="protein sequence ID" value="QRG06415.1"/>
    <property type="molecule type" value="Genomic_DNA"/>
</dbReference>
<dbReference type="GO" id="GO:0016301">
    <property type="term" value="F:kinase activity"/>
    <property type="evidence" value="ECO:0007669"/>
    <property type="project" value="InterPro"/>
</dbReference>
<dbReference type="PANTHER" id="PTHR22931">
    <property type="entry name" value="PHOSPHOENOLPYRUVATE DIKINASE-RELATED"/>
    <property type="match status" value="1"/>
</dbReference>
<proteinExistence type="predicted"/>
<reference evidence="3 4" key="1">
    <citation type="submission" date="2020-10" db="EMBL/GenBank/DDBJ databases">
        <title>Degradation of 1,4-Dioxane by Xanthobacter sp. YN2, via a Novel Group-2 Soluble Di-Iron Monooxygenase.</title>
        <authorList>
            <person name="Ma F."/>
            <person name="Wang Y."/>
            <person name="Yang J."/>
            <person name="Guo H."/>
            <person name="Su D."/>
            <person name="Yu L."/>
        </authorList>
    </citation>
    <scope>NUCLEOTIDE SEQUENCE [LARGE SCALE GENOMIC DNA]</scope>
    <source>
        <strain evidence="3 4">YN2</strain>
    </source>
</reference>
<dbReference type="PANTHER" id="PTHR22931:SF9">
    <property type="entry name" value="PYRUVATE, PHOSPHATE DIKINASE 1, CHLOROPLASTIC"/>
    <property type="match status" value="1"/>
</dbReference>
<dbReference type="Gene3D" id="3.30.1490.20">
    <property type="entry name" value="ATP-grasp fold, A domain"/>
    <property type="match status" value="1"/>
</dbReference>
<evidence type="ECO:0000259" key="1">
    <source>
        <dbReference type="Pfam" id="PF00391"/>
    </source>
</evidence>
<keyword evidence="4" id="KW-1185">Reference proteome</keyword>
<dbReference type="KEGG" id="xdi:EZH22_26280"/>